<sequence>MGTRMSAEERREQVIGAAIEAFARGGYEGTSTAVIAERVGVSQPYLFRLFPSKRALFIAAVHRCFDVLEARMREAGGGLHGHEAYRALGDRYERLLVDEPTLLQFQLQVYATALDHEDVRAVGRERWASLWRTVHGYLAFEPAEMARFMAVGMLMNVLRALDVPYEAGPLMSKSVTEWAARETAGATRDTCADADADADADDGAQAAGRDAT</sequence>
<name>A0ABW2CGQ0_9ACTN</name>
<dbReference type="PANTHER" id="PTHR30055">
    <property type="entry name" value="HTH-TYPE TRANSCRIPTIONAL REGULATOR RUTR"/>
    <property type="match status" value="1"/>
</dbReference>
<dbReference type="Gene3D" id="1.10.357.10">
    <property type="entry name" value="Tetracycline Repressor, domain 2"/>
    <property type="match status" value="1"/>
</dbReference>
<dbReference type="InterPro" id="IPR009057">
    <property type="entry name" value="Homeodomain-like_sf"/>
</dbReference>
<feature type="compositionally biased region" description="Acidic residues" evidence="3">
    <location>
        <begin position="192"/>
        <end position="202"/>
    </location>
</feature>
<feature type="compositionally biased region" description="Low complexity" evidence="3">
    <location>
        <begin position="203"/>
        <end position="212"/>
    </location>
</feature>
<dbReference type="SUPFAM" id="SSF46689">
    <property type="entry name" value="Homeodomain-like"/>
    <property type="match status" value="1"/>
</dbReference>
<dbReference type="PANTHER" id="PTHR30055:SF146">
    <property type="entry name" value="HTH-TYPE TRANSCRIPTIONAL DUAL REGULATOR CECR"/>
    <property type="match status" value="1"/>
</dbReference>
<feature type="domain" description="HTH tetR-type" evidence="4">
    <location>
        <begin position="8"/>
        <end position="68"/>
    </location>
</feature>
<dbReference type="EMBL" id="JBHSXS010000003">
    <property type="protein sequence ID" value="MFC6879878.1"/>
    <property type="molecule type" value="Genomic_DNA"/>
</dbReference>
<proteinExistence type="predicted"/>
<dbReference type="PROSITE" id="PS50977">
    <property type="entry name" value="HTH_TETR_2"/>
    <property type="match status" value="1"/>
</dbReference>
<dbReference type="InterPro" id="IPR001647">
    <property type="entry name" value="HTH_TetR"/>
</dbReference>
<evidence type="ECO:0000256" key="1">
    <source>
        <dbReference type="ARBA" id="ARBA00023125"/>
    </source>
</evidence>
<feature type="region of interest" description="Disordered" evidence="3">
    <location>
        <begin position="186"/>
        <end position="212"/>
    </location>
</feature>
<reference evidence="6" key="1">
    <citation type="journal article" date="2019" name="Int. J. Syst. Evol. Microbiol.">
        <title>The Global Catalogue of Microorganisms (GCM) 10K type strain sequencing project: providing services to taxonomists for standard genome sequencing and annotation.</title>
        <authorList>
            <consortium name="The Broad Institute Genomics Platform"/>
            <consortium name="The Broad Institute Genome Sequencing Center for Infectious Disease"/>
            <person name="Wu L."/>
            <person name="Ma J."/>
        </authorList>
    </citation>
    <scope>NUCLEOTIDE SEQUENCE [LARGE SCALE GENOMIC DNA]</scope>
    <source>
        <strain evidence="6">JCM 3369</strain>
    </source>
</reference>
<evidence type="ECO:0000313" key="5">
    <source>
        <dbReference type="EMBL" id="MFC6879878.1"/>
    </source>
</evidence>
<feature type="DNA-binding region" description="H-T-H motif" evidence="2">
    <location>
        <begin position="31"/>
        <end position="50"/>
    </location>
</feature>
<dbReference type="Pfam" id="PF00440">
    <property type="entry name" value="TetR_N"/>
    <property type="match status" value="1"/>
</dbReference>
<dbReference type="InterPro" id="IPR050109">
    <property type="entry name" value="HTH-type_TetR-like_transc_reg"/>
</dbReference>
<protein>
    <submittedName>
        <fullName evidence="5">TetR/AcrR family transcriptional regulator</fullName>
    </submittedName>
</protein>
<comment type="caution">
    <text evidence="5">The sequence shown here is derived from an EMBL/GenBank/DDBJ whole genome shotgun (WGS) entry which is preliminary data.</text>
</comment>
<dbReference type="PRINTS" id="PR00455">
    <property type="entry name" value="HTHTETR"/>
</dbReference>
<evidence type="ECO:0000256" key="2">
    <source>
        <dbReference type="PROSITE-ProRule" id="PRU00335"/>
    </source>
</evidence>
<evidence type="ECO:0000256" key="3">
    <source>
        <dbReference type="SAM" id="MobiDB-lite"/>
    </source>
</evidence>
<organism evidence="5 6">
    <name type="scientific">Actinomadura yumaensis</name>
    <dbReference type="NCBI Taxonomy" id="111807"/>
    <lineage>
        <taxon>Bacteria</taxon>
        <taxon>Bacillati</taxon>
        <taxon>Actinomycetota</taxon>
        <taxon>Actinomycetes</taxon>
        <taxon>Streptosporangiales</taxon>
        <taxon>Thermomonosporaceae</taxon>
        <taxon>Actinomadura</taxon>
    </lineage>
</organism>
<keyword evidence="1 2" id="KW-0238">DNA-binding</keyword>
<dbReference type="RefSeq" id="WP_160821793.1">
    <property type="nucleotide sequence ID" value="NZ_JBHSXE010000001.1"/>
</dbReference>
<accession>A0ABW2CGQ0</accession>
<gene>
    <name evidence="5" type="ORF">ACFQKB_08885</name>
</gene>
<keyword evidence="6" id="KW-1185">Reference proteome</keyword>
<evidence type="ECO:0000259" key="4">
    <source>
        <dbReference type="PROSITE" id="PS50977"/>
    </source>
</evidence>
<dbReference type="Proteomes" id="UP001596380">
    <property type="component" value="Unassembled WGS sequence"/>
</dbReference>
<evidence type="ECO:0000313" key="6">
    <source>
        <dbReference type="Proteomes" id="UP001596380"/>
    </source>
</evidence>